<name>A0A6F8SI51_9ACTN</name>
<dbReference type="KEGG" id="ahat:ADCFC_04710"/>
<dbReference type="RefSeq" id="WP_173111735.1">
    <property type="nucleotide sequence ID" value="NZ_AP022829.1"/>
</dbReference>
<dbReference type="GO" id="GO:0033765">
    <property type="term" value="F:steroid dehydrogenase activity, acting on the CH-CH group of donors"/>
    <property type="evidence" value="ECO:0007669"/>
    <property type="project" value="UniProtKB-ARBA"/>
</dbReference>
<keyword evidence="8" id="KW-1185">Reference proteome</keyword>
<keyword evidence="4" id="KW-0560">Oxidoreductase</keyword>
<dbReference type="InterPro" id="IPR050315">
    <property type="entry name" value="FAD-oxidoreductase_2"/>
</dbReference>
<comment type="cofactor">
    <cofactor evidence="1">
        <name>FAD</name>
        <dbReference type="ChEBI" id="CHEBI:57692"/>
    </cofactor>
</comment>
<evidence type="ECO:0000256" key="3">
    <source>
        <dbReference type="ARBA" id="ARBA00022827"/>
    </source>
</evidence>
<dbReference type="PROSITE" id="PS51257">
    <property type="entry name" value="PROKAR_LIPOPROTEIN"/>
    <property type="match status" value="1"/>
</dbReference>
<dbReference type="Gene3D" id="3.90.700.10">
    <property type="entry name" value="Succinate dehydrogenase/fumarate reductase flavoprotein, catalytic domain"/>
    <property type="match status" value="1"/>
</dbReference>
<organism evidence="7 8">
    <name type="scientific">Adlercreutzia hattorii</name>
    <dbReference type="NCBI Taxonomy" id="2707299"/>
    <lineage>
        <taxon>Bacteria</taxon>
        <taxon>Bacillati</taxon>
        <taxon>Actinomycetota</taxon>
        <taxon>Coriobacteriia</taxon>
        <taxon>Eggerthellales</taxon>
        <taxon>Eggerthellaceae</taxon>
        <taxon>Adlercreutzia</taxon>
    </lineage>
</organism>
<keyword evidence="3" id="KW-0274">FAD</keyword>
<feature type="region of interest" description="Disordered" evidence="5">
    <location>
        <begin position="32"/>
        <end position="57"/>
    </location>
</feature>
<evidence type="ECO:0000256" key="2">
    <source>
        <dbReference type="ARBA" id="ARBA00022630"/>
    </source>
</evidence>
<dbReference type="InterPro" id="IPR003953">
    <property type="entry name" value="FAD-dep_OxRdtase_2_FAD-bd"/>
</dbReference>
<evidence type="ECO:0000256" key="5">
    <source>
        <dbReference type="SAM" id="MobiDB-lite"/>
    </source>
</evidence>
<dbReference type="PANTHER" id="PTHR43400:SF10">
    <property type="entry name" value="3-OXOSTEROID 1-DEHYDROGENASE"/>
    <property type="match status" value="1"/>
</dbReference>
<dbReference type="PANTHER" id="PTHR43400">
    <property type="entry name" value="FUMARATE REDUCTASE"/>
    <property type="match status" value="1"/>
</dbReference>
<dbReference type="Proteomes" id="UP000501727">
    <property type="component" value="Chromosome"/>
</dbReference>
<evidence type="ECO:0000256" key="1">
    <source>
        <dbReference type="ARBA" id="ARBA00001974"/>
    </source>
</evidence>
<gene>
    <name evidence="7" type="ORF">ADCFC_03510</name>
</gene>
<dbReference type="PROSITE" id="PS51318">
    <property type="entry name" value="TAT"/>
    <property type="match status" value="1"/>
</dbReference>
<dbReference type="InterPro" id="IPR027477">
    <property type="entry name" value="Succ_DH/fumarate_Rdtase_cat_sf"/>
</dbReference>
<dbReference type="InterPro" id="IPR036188">
    <property type="entry name" value="FAD/NAD-bd_sf"/>
</dbReference>
<accession>A0A6F8SI51</accession>
<dbReference type="Pfam" id="PF00890">
    <property type="entry name" value="FAD_binding_2"/>
    <property type="match status" value="1"/>
</dbReference>
<dbReference type="GO" id="GO:0008202">
    <property type="term" value="P:steroid metabolic process"/>
    <property type="evidence" value="ECO:0007669"/>
    <property type="project" value="UniProtKB-ARBA"/>
</dbReference>
<evidence type="ECO:0000313" key="8">
    <source>
        <dbReference type="Proteomes" id="UP000501727"/>
    </source>
</evidence>
<dbReference type="AlphaFoldDB" id="A0A6F8SI51"/>
<protein>
    <submittedName>
        <fullName evidence="7">FAD-binding dehydrogenase</fullName>
    </submittedName>
</protein>
<evidence type="ECO:0000259" key="6">
    <source>
        <dbReference type="Pfam" id="PF00890"/>
    </source>
</evidence>
<dbReference type="InterPro" id="IPR006311">
    <property type="entry name" value="TAT_signal"/>
</dbReference>
<sequence length="607" mass="65645">MKQEQLSRRGFLKGAGLGALAVSGMSAGLLGGCAPQPNGSASEDQGDGDDTLAETGKPLHIGDAQANGELTWLPSEPADPTNIEEELTADVVIVGCGTAGTCAARAAAEEGASVIVVEKADHTAVCRSGQWAVIGGETNKRWERGVGQANYVDPDEVVEAVMTECQYYPNRALLSKWAHNNGEVFDWFIAAKPDLFISERSTDPLPAVESENDCSIWVRHYPLPEGFDLSKERVKEFQSSVSFNPSQQPVLAANWQRAEEAGAVCYTGHFAEKLIKEGDRVAGVFVRNAETGAYKKIMANNGVLLAGGDISNNPEMNAYYAPDLVLNGIQNMWSDMDAEGNFTNTGDCQKMGVWAGGRLQQKAAPMVHYMGAMSTIGAAPYLSLTLTGKRFTNEDISALQFQSAAERIPGKAFYTIFDAKWPEQLQAFQPRFASTNYVVDTPTPENLLINDVHPYVTRDAIEQACQAEGPFSIIKGETIDELLSKLENLTDIAAAKASIERYNELARNGKDLDFGKPANRMFPIENGPFYAFQGGMNVNLATLMGLVGDEECHVFNENDEIIPGLYVAGNAQGERFSVNYIPTMSGMSHSLAMYYGYVAGKNMAAGI</sequence>
<feature type="domain" description="FAD-dependent oxidoreductase 2 FAD-binding" evidence="6">
    <location>
        <begin position="90"/>
        <end position="573"/>
    </location>
</feature>
<dbReference type="SUPFAM" id="SSF51905">
    <property type="entry name" value="FAD/NAD(P)-binding domain"/>
    <property type="match status" value="1"/>
</dbReference>
<keyword evidence="2" id="KW-0285">Flavoprotein</keyword>
<reference evidence="8" key="2">
    <citation type="submission" date="2020-03" db="EMBL/GenBank/DDBJ databases">
        <title>Complete Genome Sequence of Adlercreutzia sp. strain 8CFCBH1 Producing Equol, Isolated from Healthy Japanese Feces.</title>
        <authorList>
            <person name="Ogata Y."/>
            <person name="Sakamoto M."/>
            <person name="Ohkuma M."/>
            <person name="Hattori M."/>
            <person name="Suda W."/>
        </authorList>
    </citation>
    <scope>NUCLEOTIDE SEQUENCE [LARGE SCALE GENOMIC DNA]</scope>
    <source>
        <strain evidence="8">8CFCBH1</strain>
    </source>
</reference>
<dbReference type="EMBL" id="AP022829">
    <property type="protein sequence ID" value="BCA87852.1"/>
    <property type="molecule type" value="Genomic_DNA"/>
</dbReference>
<dbReference type="SUPFAM" id="SSF56425">
    <property type="entry name" value="Succinate dehydrogenase/fumarate reductase flavoprotein, catalytic domain"/>
    <property type="match status" value="1"/>
</dbReference>
<evidence type="ECO:0000313" key="7">
    <source>
        <dbReference type="EMBL" id="BCA87852.1"/>
    </source>
</evidence>
<evidence type="ECO:0000256" key="4">
    <source>
        <dbReference type="ARBA" id="ARBA00023002"/>
    </source>
</evidence>
<reference evidence="8" key="1">
    <citation type="journal article" date="2020" name="Microbiol. Resour. Announc.">
        <title>Complete Genome Sequence of Adlercreutzia sp. Strain 8CFCBH1, a Potent Producer of Equol, Isolated from Healthy Japanese Feces.</title>
        <authorList>
            <person name="Ogata Y."/>
            <person name="Sakamoto M."/>
            <person name="Ohkuma M."/>
            <person name="Hattori M."/>
            <person name="Suda W."/>
        </authorList>
    </citation>
    <scope>NUCLEOTIDE SEQUENCE [LARGE SCALE GENOMIC DNA]</scope>
    <source>
        <strain evidence="8">8CFCBH1</strain>
    </source>
</reference>
<dbReference type="Gene3D" id="3.50.50.60">
    <property type="entry name" value="FAD/NAD(P)-binding domain"/>
    <property type="match status" value="1"/>
</dbReference>
<proteinExistence type="predicted"/>